<keyword evidence="4" id="KW-1185">Reference proteome</keyword>
<evidence type="ECO:0000313" key="4">
    <source>
        <dbReference type="Proteomes" id="UP001489509"/>
    </source>
</evidence>
<sequence>MKTQNYKIISLMLILILILTSCNNQHITFEGEFGNTTENITMGNGMATMKNDFIYLRNSYGIYEYDTSDNKVIKLKDGTYMNLNICGDKLFYNSYGGSEIYCSDLSGKNEREFYKAENNTFLDKILFYDNYIYMLQNMQLTRYNINTKELQIISDNQVLSYGILDNYLYYIIENDYNLYRRNLSNINDEPESIELNFMPVQLNVKNESNIFLSKVREQGSWDVFQLNWSSPNEIKKIEGVNTFFYLINNNDFYFINEDNNKFCKIDLNDPEKNITEISETNSDCINLLDGKYIYYSTYSDDYKERNEYIYNIQNEESIKILYE</sequence>
<accession>A0ABV1E258</accession>
<keyword evidence="1" id="KW-0732">Signal</keyword>
<evidence type="ECO:0000313" key="3">
    <source>
        <dbReference type="EMBL" id="MEQ2441382.1"/>
    </source>
</evidence>
<dbReference type="Pfam" id="PF16472">
    <property type="entry name" value="DUF5050"/>
    <property type="match status" value="1"/>
</dbReference>
<organism evidence="3 4">
    <name type="scientific">Solibaculum intestinale</name>
    <dbReference type="NCBI Taxonomy" id="3133165"/>
    <lineage>
        <taxon>Bacteria</taxon>
        <taxon>Bacillati</taxon>
        <taxon>Bacillota</taxon>
        <taxon>Clostridia</taxon>
        <taxon>Eubacteriales</taxon>
        <taxon>Oscillospiraceae</taxon>
        <taxon>Solibaculum</taxon>
    </lineage>
</organism>
<name>A0ABV1E258_9FIRM</name>
<evidence type="ECO:0000259" key="2">
    <source>
        <dbReference type="Pfam" id="PF16472"/>
    </source>
</evidence>
<feature type="domain" description="Prolow-density lipoprotein receptor-related protein 1-like beta-propeller" evidence="2">
    <location>
        <begin position="35"/>
        <end position="315"/>
    </location>
</feature>
<dbReference type="SUPFAM" id="SSF69304">
    <property type="entry name" value="Tricorn protease N-terminal domain"/>
    <property type="match status" value="1"/>
</dbReference>
<dbReference type="Proteomes" id="UP001489509">
    <property type="component" value="Unassembled WGS sequence"/>
</dbReference>
<reference evidence="3 4" key="1">
    <citation type="submission" date="2024-03" db="EMBL/GenBank/DDBJ databases">
        <title>Human intestinal bacterial collection.</title>
        <authorList>
            <person name="Pauvert C."/>
            <person name="Hitch T.C.A."/>
            <person name="Clavel T."/>
        </authorList>
    </citation>
    <scope>NUCLEOTIDE SEQUENCE [LARGE SCALE GENOMIC DNA]</scope>
    <source>
        <strain evidence="3 4">CLA-JM-H44</strain>
    </source>
</reference>
<gene>
    <name evidence="3" type="ORF">WMO26_11140</name>
</gene>
<proteinExistence type="predicted"/>
<feature type="signal peptide" evidence="1">
    <location>
        <begin position="1"/>
        <end position="26"/>
    </location>
</feature>
<dbReference type="RefSeq" id="WP_349220439.1">
    <property type="nucleotide sequence ID" value="NZ_JBBMFD010000023.1"/>
</dbReference>
<dbReference type="PROSITE" id="PS51257">
    <property type="entry name" value="PROKAR_LIPOPROTEIN"/>
    <property type="match status" value="1"/>
</dbReference>
<feature type="chain" id="PRO_5046121227" evidence="1">
    <location>
        <begin position="27"/>
        <end position="323"/>
    </location>
</feature>
<dbReference type="EMBL" id="JBBMFD010000023">
    <property type="protein sequence ID" value="MEQ2441382.1"/>
    <property type="molecule type" value="Genomic_DNA"/>
</dbReference>
<evidence type="ECO:0000256" key="1">
    <source>
        <dbReference type="SAM" id="SignalP"/>
    </source>
</evidence>
<dbReference type="InterPro" id="IPR032485">
    <property type="entry name" value="LRP1-like_beta_prop"/>
</dbReference>
<comment type="caution">
    <text evidence="3">The sequence shown here is derived from an EMBL/GenBank/DDBJ whole genome shotgun (WGS) entry which is preliminary data.</text>
</comment>
<protein>
    <submittedName>
        <fullName evidence="3">DUF5050 domain-containing protein</fullName>
    </submittedName>
</protein>